<keyword evidence="3" id="KW-1185">Reference proteome</keyword>
<dbReference type="Pfam" id="PF13452">
    <property type="entry name" value="FAS1_DH_region"/>
    <property type="match status" value="1"/>
</dbReference>
<dbReference type="NCBIfam" id="NF040624">
    <property type="entry name" value="HadA"/>
    <property type="match status" value="1"/>
</dbReference>
<dbReference type="PANTHER" id="PTHR43437:SF3">
    <property type="entry name" value="HYDROXYACYL-THIOESTER DEHYDRATASE TYPE 2, MITOCHONDRIAL"/>
    <property type="match status" value="1"/>
</dbReference>
<dbReference type="CDD" id="cd03441">
    <property type="entry name" value="R_hydratase_like"/>
    <property type="match status" value="1"/>
</dbReference>
<dbReference type="OrthoDB" id="5415111at2"/>
<proteinExistence type="predicted"/>
<dbReference type="eggNOG" id="COG2030">
    <property type="taxonomic scope" value="Bacteria"/>
</dbReference>
<dbReference type="Proteomes" id="UP000004816">
    <property type="component" value="Unassembled WGS sequence"/>
</dbReference>
<dbReference type="PANTHER" id="PTHR43437">
    <property type="entry name" value="HYDROXYACYL-THIOESTER DEHYDRATASE TYPE 2, MITOCHONDRIAL-RELATED"/>
    <property type="match status" value="1"/>
</dbReference>
<protein>
    <recommendedName>
        <fullName evidence="1">FAS1-like dehydratase domain-containing protein</fullName>
    </recommendedName>
</protein>
<evidence type="ECO:0000259" key="1">
    <source>
        <dbReference type="Pfam" id="PF13452"/>
    </source>
</evidence>
<dbReference type="STRING" id="679197.HMPREF9336_03047"/>
<dbReference type="AlphaFoldDB" id="E5XU75"/>
<sequence>MPETSEKPRATDNTVPYPDFVGKTYILPDYYELGREQIRAFAKAVRNFDPIHHDEEAARAAGFPSLVAPPTFASIIGLLMQERLFEHIVKDYDLSQTVQAEQRFSFKRPICAGERLECSVTMLSMRQAVGVDIVETENIGRIWGTEEVVLVGYTKVAGYTGAVMEESLKELVRDVMMHGRSIF</sequence>
<dbReference type="SUPFAM" id="SSF54637">
    <property type="entry name" value="Thioesterase/thiol ester dehydrase-isomerase"/>
    <property type="match status" value="1"/>
</dbReference>
<dbReference type="InterPro" id="IPR054849">
    <property type="entry name" value="UPF0336_fam"/>
</dbReference>
<gene>
    <name evidence="2" type="ORF">HMPREF9336_03047</name>
</gene>
<dbReference type="InterPro" id="IPR050965">
    <property type="entry name" value="UPF0336/Enoyl-CoA_hydratase"/>
</dbReference>
<feature type="domain" description="FAS1-like dehydratase" evidence="1">
    <location>
        <begin position="20"/>
        <end position="137"/>
    </location>
</feature>
<dbReference type="GO" id="GO:0019171">
    <property type="term" value="F:(3R)-hydroxyacyl-[acyl-carrier-protein] dehydratase activity"/>
    <property type="evidence" value="ECO:0007669"/>
    <property type="project" value="TreeGrafter"/>
</dbReference>
<dbReference type="RefSeq" id="WP_007471736.1">
    <property type="nucleotide sequence ID" value="NZ_KI391953.1"/>
</dbReference>
<dbReference type="EMBL" id="ACZI02000001">
    <property type="protein sequence ID" value="EFV12138.1"/>
    <property type="molecule type" value="Genomic_DNA"/>
</dbReference>
<comment type="caution">
    <text evidence="2">The sequence shown here is derived from an EMBL/GenBank/DDBJ whole genome shotgun (WGS) entry which is preliminary data.</text>
</comment>
<dbReference type="InterPro" id="IPR039569">
    <property type="entry name" value="FAS1-like_DH_region"/>
</dbReference>
<evidence type="ECO:0000313" key="3">
    <source>
        <dbReference type="Proteomes" id="UP000004816"/>
    </source>
</evidence>
<dbReference type="HOGENOM" id="CLU_116276_0_1_11"/>
<dbReference type="InterPro" id="IPR029069">
    <property type="entry name" value="HotDog_dom_sf"/>
</dbReference>
<dbReference type="Gene3D" id="3.10.129.10">
    <property type="entry name" value="Hotdog Thioesterase"/>
    <property type="match status" value="1"/>
</dbReference>
<reference evidence="2 3" key="1">
    <citation type="journal article" date="2011" name="Stand. Genomic Sci.">
        <title>High quality draft genome sequence of Segniliparus rugosus CDC 945(T)= (ATCC BAA-974(T)).</title>
        <authorList>
            <person name="Earl A.M."/>
            <person name="Desjardins C.A."/>
            <person name="Fitzgerald M.G."/>
            <person name="Arachchi H.M."/>
            <person name="Zeng Q."/>
            <person name="Mehta T."/>
            <person name="Griggs A."/>
            <person name="Birren B.W."/>
            <person name="Toney N.C."/>
            <person name="Carr J."/>
            <person name="Posey J."/>
            <person name="Butler W.R."/>
        </authorList>
    </citation>
    <scope>NUCLEOTIDE SEQUENCE [LARGE SCALE GENOMIC DNA]</scope>
    <source>
        <strain evidence="3">ATCC BAA-974 / DSM 45345 / CCUG 50838 / CIP 108380 / JCM 13579 / CDC 945</strain>
    </source>
</reference>
<evidence type="ECO:0000313" key="2">
    <source>
        <dbReference type="EMBL" id="EFV12138.1"/>
    </source>
</evidence>
<accession>E5XU75</accession>
<organism evidence="2 3">
    <name type="scientific">Segniliparus rugosus (strain ATCC BAA-974 / DSM 45345 / CCUG 50838 / CIP 108380 / JCM 13579 / CDC 945)</name>
    <dbReference type="NCBI Taxonomy" id="679197"/>
    <lineage>
        <taxon>Bacteria</taxon>
        <taxon>Bacillati</taxon>
        <taxon>Actinomycetota</taxon>
        <taxon>Actinomycetes</taxon>
        <taxon>Mycobacteriales</taxon>
        <taxon>Segniliparaceae</taxon>
        <taxon>Segniliparus</taxon>
    </lineage>
</organism>
<name>E5XU75_SEGRC</name>
<dbReference type="GO" id="GO:0006633">
    <property type="term" value="P:fatty acid biosynthetic process"/>
    <property type="evidence" value="ECO:0007669"/>
    <property type="project" value="TreeGrafter"/>
</dbReference>